<dbReference type="InterPro" id="IPR036390">
    <property type="entry name" value="WH_DNA-bd_sf"/>
</dbReference>
<protein>
    <recommendedName>
        <fullName evidence="6">Glycerol operon regulatory protein</fullName>
    </recommendedName>
</protein>
<feature type="domain" description="HTH iclR-type" evidence="7">
    <location>
        <begin position="12"/>
        <end position="74"/>
    </location>
</feature>
<feature type="domain" description="IclR-ED" evidence="8">
    <location>
        <begin position="75"/>
        <end position="239"/>
    </location>
</feature>
<dbReference type="Gene3D" id="3.30.450.40">
    <property type="match status" value="1"/>
</dbReference>
<evidence type="ECO:0000256" key="4">
    <source>
        <dbReference type="ARBA" id="ARBA00023163"/>
    </source>
</evidence>
<dbReference type="EMBL" id="RCUW01000004">
    <property type="protein sequence ID" value="RLP69698.1"/>
    <property type="molecule type" value="Genomic_DNA"/>
</dbReference>
<name>A0A3L6ZPE7_9MICO</name>
<dbReference type="SUPFAM" id="SSF46785">
    <property type="entry name" value="Winged helix' DNA-binding domain"/>
    <property type="match status" value="1"/>
</dbReference>
<evidence type="ECO:0000259" key="8">
    <source>
        <dbReference type="PROSITE" id="PS51078"/>
    </source>
</evidence>
<dbReference type="InterPro" id="IPR036388">
    <property type="entry name" value="WH-like_DNA-bd_sf"/>
</dbReference>
<evidence type="ECO:0000259" key="7">
    <source>
        <dbReference type="PROSITE" id="PS51077"/>
    </source>
</evidence>
<dbReference type="Gene3D" id="1.10.10.10">
    <property type="entry name" value="Winged helix-like DNA-binding domain superfamily/Winged helix DNA-binding domain"/>
    <property type="match status" value="1"/>
</dbReference>
<dbReference type="PANTHER" id="PTHR30136:SF35">
    <property type="entry name" value="HTH-TYPE TRANSCRIPTIONAL REGULATOR RV1719"/>
    <property type="match status" value="1"/>
</dbReference>
<dbReference type="InterPro" id="IPR014757">
    <property type="entry name" value="Tscrpt_reg_IclR_C"/>
</dbReference>
<evidence type="ECO:0000256" key="5">
    <source>
        <dbReference type="ARBA" id="ARBA00058938"/>
    </source>
</evidence>
<keyword evidence="1" id="KW-0319">Glycerol metabolism</keyword>
<dbReference type="GO" id="GO:0006071">
    <property type="term" value="P:glycerol metabolic process"/>
    <property type="evidence" value="ECO:0007669"/>
    <property type="project" value="UniProtKB-KW"/>
</dbReference>
<dbReference type="AlphaFoldDB" id="A0A3L6ZPE7"/>
<dbReference type="SUPFAM" id="SSF55781">
    <property type="entry name" value="GAF domain-like"/>
    <property type="match status" value="1"/>
</dbReference>
<evidence type="ECO:0000256" key="1">
    <source>
        <dbReference type="ARBA" id="ARBA00022798"/>
    </source>
</evidence>
<dbReference type="Pfam" id="PF09339">
    <property type="entry name" value="HTH_IclR"/>
    <property type="match status" value="1"/>
</dbReference>
<dbReference type="FunFam" id="1.10.10.10:FF:000056">
    <property type="entry name" value="IclR family transcriptional regulator"/>
    <property type="match status" value="1"/>
</dbReference>
<dbReference type="GO" id="GO:0045892">
    <property type="term" value="P:negative regulation of DNA-templated transcription"/>
    <property type="evidence" value="ECO:0007669"/>
    <property type="project" value="TreeGrafter"/>
</dbReference>
<evidence type="ECO:0000313" key="10">
    <source>
        <dbReference type="Proteomes" id="UP000275395"/>
    </source>
</evidence>
<organism evidence="9 10">
    <name type="scientific">Mycetocola reblochoni</name>
    <dbReference type="NCBI Taxonomy" id="331618"/>
    <lineage>
        <taxon>Bacteria</taxon>
        <taxon>Bacillati</taxon>
        <taxon>Actinomycetota</taxon>
        <taxon>Actinomycetes</taxon>
        <taxon>Micrococcales</taxon>
        <taxon>Microbacteriaceae</taxon>
        <taxon>Mycetocola</taxon>
    </lineage>
</organism>
<dbReference type="PANTHER" id="PTHR30136">
    <property type="entry name" value="HELIX-TURN-HELIX TRANSCRIPTIONAL REGULATOR, ICLR FAMILY"/>
    <property type="match status" value="1"/>
</dbReference>
<dbReference type="GO" id="GO:0003700">
    <property type="term" value="F:DNA-binding transcription factor activity"/>
    <property type="evidence" value="ECO:0007669"/>
    <property type="project" value="TreeGrafter"/>
</dbReference>
<dbReference type="GO" id="GO:0003677">
    <property type="term" value="F:DNA binding"/>
    <property type="evidence" value="ECO:0007669"/>
    <property type="project" value="UniProtKB-KW"/>
</dbReference>
<sequence>MEQQRPESGRVIQSVQRAFGLLELLAAVPEGARLSELADDAGLNRSTTHNLLASLETLGYVEQSNRGAPYRLTNRLERLVRPKVETEQLLRQRVRPVLEALGTDTGETVYLAFATGDHYVCADAVQSPEPLHLTVNVGEREPLLGTAIGHALIASDEVRARELAHGHPSDWSQHADAIDDARSAGFALDEGAFHPGVSCVAMSIGGDAAIGVAGPSSRLARTRLREIGDLMARHIRVLE</sequence>
<dbReference type="SMART" id="SM00346">
    <property type="entry name" value="HTH_ICLR"/>
    <property type="match status" value="1"/>
</dbReference>
<proteinExistence type="predicted"/>
<keyword evidence="4" id="KW-0804">Transcription</keyword>
<evidence type="ECO:0000256" key="2">
    <source>
        <dbReference type="ARBA" id="ARBA00023015"/>
    </source>
</evidence>
<evidence type="ECO:0000313" key="9">
    <source>
        <dbReference type="EMBL" id="RLP69698.1"/>
    </source>
</evidence>
<dbReference type="Proteomes" id="UP000275395">
    <property type="component" value="Unassembled WGS sequence"/>
</dbReference>
<reference evidence="9 10" key="1">
    <citation type="submission" date="2018-10" db="EMBL/GenBank/DDBJ databases">
        <authorList>
            <person name="Li J."/>
        </authorList>
    </citation>
    <scope>NUCLEOTIDE SEQUENCE [LARGE SCALE GENOMIC DNA]</scope>
    <source>
        <strain evidence="9 10">JCM 30549</strain>
    </source>
</reference>
<dbReference type="InterPro" id="IPR005471">
    <property type="entry name" value="Tscrpt_reg_IclR_N"/>
</dbReference>
<evidence type="ECO:0000256" key="6">
    <source>
        <dbReference type="ARBA" id="ARBA00070406"/>
    </source>
</evidence>
<gene>
    <name evidence="9" type="ORF">D9V30_07130</name>
</gene>
<dbReference type="RefSeq" id="WP_087135968.1">
    <property type="nucleotide sequence ID" value="NZ_JBQDRQ010000073.1"/>
</dbReference>
<comment type="function">
    <text evidence="5">May be an activator protein for the gylABX operon.</text>
</comment>
<keyword evidence="2" id="KW-0805">Transcription regulation</keyword>
<comment type="caution">
    <text evidence="9">The sequence shown here is derived from an EMBL/GenBank/DDBJ whole genome shotgun (WGS) entry which is preliminary data.</text>
</comment>
<dbReference type="PROSITE" id="PS51077">
    <property type="entry name" value="HTH_ICLR"/>
    <property type="match status" value="1"/>
</dbReference>
<dbReference type="PROSITE" id="PS51078">
    <property type="entry name" value="ICLR_ED"/>
    <property type="match status" value="1"/>
</dbReference>
<dbReference type="Pfam" id="PF01614">
    <property type="entry name" value="IclR_C"/>
    <property type="match status" value="1"/>
</dbReference>
<evidence type="ECO:0000256" key="3">
    <source>
        <dbReference type="ARBA" id="ARBA00023125"/>
    </source>
</evidence>
<accession>A0A3L6ZPE7</accession>
<dbReference type="InterPro" id="IPR029016">
    <property type="entry name" value="GAF-like_dom_sf"/>
</dbReference>
<dbReference type="InterPro" id="IPR050707">
    <property type="entry name" value="HTH_MetabolicPath_Reg"/>
</dbReference>
<keyword evidence="3" id="KW-0238">DNA-binding</keyword>